<reference evidence="2" key="1">
    <citation type="journal article" date="2023" name="Int. J. Syst. Evol. Microbiol.">
        <title>Sinisalibacter aestuarii sp. nov., isolated from estuarine sediment of the Arakawa River.</title>
        <authorList>
            <person name="Arafat S.T."/>
            <person name="Hirano S."/>
            <person name="Sato A."/>
            <person name="Takeuchi K."/>
            <person name="Yasuda T."/>
            <person name="Terahara T."/>
            <person name="Hamada M."/>
            <person name="Kobayashi T."/>
        </authorList>
    </citation>
    <scope>NUCLEOTIDE SEQUENCE</scope>
    <source>
        <strain evidence="2">B-399</strain>
    </source>
</reference>
<dbReference type="EMBL" id="BROH01000001">
    <property type="protein sequence ID" value="GKY86812.1"/>
    <property type="molecule type" value="Genomic_DNA"/>
</dbReference>
<sequence>MIWEIWWAWVAFGVGLAILEVIVPGFVFLGFAIGAVVVGVLVAIGVVLALAWALLVFAVISVIAWVALRQAFGIRRGQKKTFDTDINEG</sequence>
<dbReference type="RefSeq" id="WP_281840766.1">
    <property type="nucleotide sequence ID" value="NZ_BROH01000001.1"/>
</dbReference>
<protein>
    <recommendedName>
        <fullName evidence="4">NfeD family protein</fullName>
    </recommendedName>
</protein>
<evidence type="ECO:0000313" key="2">
    <source>
        <dbReference type="EMBL" id="GKY86812.1"/>
    </source>
</evidence>
<accession>A0ABQ5LRV8</accession>
<evidence type="ECO:0000313" key="3">
    <source>
        <dbReference type="Proteomes" id="UP001144205"/>
    </source>
</evidence>
<name>A0ABQ5LRV8_9RHOB</name>
<keyword evidence="1" id="KW-1133">Transmembrane helix</keyword>
<gene>
    <name evidence="2" type="ORF">STA1M1_06810</name>
</gene>
<feature type="transmembrane region" description="Helical" evidence="1">
    <location>
        <begin position="35"/>
        <end position="68"/>
    </location>
</feature>
<dbReference type="Proteomes" id="UP001144205">
    <property type="component" value="Unassembled WGS sequence"/>
</dbReference>
<keyword evidence="1" id="KW-0472">Membrane</keyword>
<feature type="transmembrane region" description="Helical" evidence="1">
    <location>
        <begin position="7"/>
        <end position="29"/>
    </location>
</feature>
<keyword evidence="3" id="KW-1185">Reference proteome</keyword>
<keyword evidence="1" id="KW-0812">Transmembrane</keyword>
<evidence type="ECO:0008006" key="4">
    <source>
        <dbReference type="Google" id="ProtNLM"/>
    </source>
</evidence>
<proteinExistence type="predicted"/>
<comment type="caution">
    <text evidence="2">The sequence shown here is derived from an EMBL/GenBank/DDBJ whole genome shotgun (WGS) entry which is preliminary data.</text>
</comment>
<evidence type="ECO:0000256" key="1">
    <source>
        <dbReference type="SAM" id="Phobius"/>
    </source>
</evidence>
<organism evidence="2 3">
    <name type="scientific">Sinisalibacter aestuarii</name>
    <dbReference type="NCBI Taxonomy" id="2949426"/>
    <lineage>
        <taxon>Bacteria</taxon>
        <taxon>Pseudomonadati</taxon>
        <taxon>Pseudomonadota</taxon>
        <taxon>Alphaproteobacteria</taxon>
        <taxon>Rhodobacterales</taxon>
        <taxon>Roseobacteraceae</taxon>
        <taxon>Sinisalibacter</taxon>
    </lineage>
</organism>